<gene>
    <name evidence="2" type="ORF">PAHAL_5G353100</name>
</gene>
<proteinExistence type="predicted"/>
<sequence length="81" mass="8499">MLRREPTRIELCASDRDELDDHLRGRAAAPDTTTPTTASASTPGTPSPQPGNSLLRVLHPPPAPSKAQRLGLSNPMSGSSS</sequence>
<reference evidence="2" key="1">
    <citation type="submission" date="2018-04" db="EMBL/GenBank/DDBJ databases">
        <title>WGS assembly of Panicum hallii.</title>
        <authorList>
            <person name="Lovell J."/>
            <person name="Jenkins J."/>
            <person name="Lowry D."/>
            <person name="Mamidi S."/>
            <person name="Sreedasyam A."/>
            <person name="Weng X."/>
            <person name="Barry K."/>
            <person name="Bonette J."/>
            <person name="Campitelli B."/>
            <person name="Daum C."/>
            <person name="Gordon S."/>
            <person name="Gould B."/>
            <person name="Lipzen A."/>
            <person name="Macqueen A."/>
            <person name="Palacio-Mejia J."/>
            <person name="Plott C."/>
            <person name="Shakirov E."/>
            <person name="Shu S."/>
            <person name="Yoshinaga Y."/>
            <person name="Zane M."/>
            <person name="Rokhsar D."/>
            <person name="Grimwood J."/>
            <person name="Schmutz J."/>
            <person name="Juenger T."/>
        </authorList>
    </citation>
    <scope>NUCLEOTIDE SEQUENCE [LARGE SCALE GENOMIC DNA]</scope>
    <source>
        <strain evidence="2">FIL2</strain>
    </source>
</reference>
<protein>
    <submittedName>
        <fullName evidence="2">Uncharacterized protein</fullName>
    </submittedName>
</protein>
<dbReference type="Proteomes" id="UP000243499">
    <property type="component" value="Chromosome 5"/>
</dbReference>
<dbReference type="EMBL" id="CM008050">
    <property type="protein sequence ID" value="PVH38787.1"/>
    <property type="molecule type" value="Genomic_DNA"/>
</dbReference>
<organism evidence="2">
    <name type="scientific">Panicum hallii</name>
    <dbReference type="NCBI Taxonomy" id="206008"/>
    <lineage>
        <taxon>Eukaryota</taxon>
        <taxon>Viridiplantae</taxon>
        <taxon>Streptophyta</taxon>
        <taxon>Embryophyta</taxon>
        <taxon>Tracheophyta</taxon>
        <taxon>Spermatophyta</taxon>
        <taxon>Magnoliopsida</taxon>
        <taxon>Liliopsida</taxon>
        <taxon>Poales</taxon>
        <taxon>Poaceae</taxon>
        <taxon>PACMAD clade</taxon>
        <taxon>Panicoideae</taxon>
        <taxon>Panicodae</taxon>
        <taxon>Paniceae</taxon>
        <taxon>Panicinae</taxon>
        <taxon>Panicum</taxon>
        <taxon>Panicum sect. Panicum</taxon>
    </lineage>
</organism>
<accession>A0A2T8IM90</accession>
<dbReference type="AlphaFoldDB" id="A0A2T8IM90"/>
<feature type="region of interest" description="Disordered" evidence="1">
    <location>
        <begin position="1"/>
        <end position="81"/>
    </location>
</feature>
<evidence type="ECO:0000256" key="1">
    <source>
        <dbReference type="SAM" id="MobiDB-lite"/>
    </source>
</evidence>
<feature type="compositionally biased region" description="Low complexity" evidence="1">
    <location>
        <begin position="27"/>
        <end position="44"/>
    </location>
</feature>
<evidence type="ECO:0000313" key="2">
    <source>
        <dbReference type="EMBL" id="PVH38787.1"/>
    </source>
</evidence>
<feature type="compositionally biased region" description="Basic and acidic residues" evidence="1">
    <location>
        <begin position="1"/>
        <end position="24"/>
    </location>
</feature>
<dbReference type="Gramene" id="PVH38787">
    <property type="protein sequence ID" value="PVH38787"/>
    <property type="gene ID" value="PAHAL_5G353100"/>
</dbReference>
<name>A0A2T8IM90_9POAL</name>